<comment type="catalytic activity">
    <reaction evidence="13">
        <text>L-valine + 2-oxoglutarate = 3-methyl-2-oxobutanoate + L-glutamate</text>
        <dbReference type="Rhea" id="RHEA:24813"/>
        <dbReference type="ChEBI" id="CHEBI:11851"/>
        <dbReference type="ChEBI" id="CHEBI:16810"/>
        <dbReference type="ChEBI" id="CHEBI:29985"/>
        <dbReference type="ChEBI" id="CHEBI:57762"/>
        <dbReference type="EC" id="2.6.1.42"/>
    </reaction>
</comment>
<dbReference type="NCBIfam" id="TIGR01122">
    <property type="entry name" value="ilvE_I"/>
    <property type="match status" value="1"/>
</dbReference>
<organism evidence="16">
    <name type="scientific">marine sediment metagenome</name>
    <dbReference type="NCBI Taxonomy" id="412755"/>
    <lineage>
        <taxon>unclassified sequences</taxon>
        <taxon>metagenomes</taxon>
        <taxon>ecological metagenomes</taxon>
    </lineage>
</organism>
<dbReference type="NCBIfam" id="NF005146">
    <property type="entry name" value="PRK06606.1"/>
    <property type="match status" value="1"/>
</dbReference>
<evidence type="ECO:0000256" key="12">
    <source>
        <dbReference type="ARBA" id="ARBA00023304"/>
    </source>
</evidence>
<dbReference type="EMBL" id="BARS01003736">
    <property type="protein sequence ID" value="GAF85603.1"/>
    <property type="molecule type" value="Genomic_DNA"/>
</dbReference>
<evidence type="ECO:0000256" key="13">
    <source>
        <dbReference type="ARBA" id="ARBA00048212"/>
    </source>
</evidence>
<comment type="cofactor">
    <cofactor evidence="1">
        <name>pyridoxal 5'-phosphate</name>
        <dbReference type="ChEBI" id="CHEBI:597326"/>
    </cofactor>
</comment>
<comment type="pathway">
    <text evidence="3">Amino-acid biosynthesis; L-isoleucine biosynthesis; L-isoleucine from 2-oxobutanoate: step 4/4.</text>
</comment>
<comment type="caution">
    <text evidence="16">The sequence shown here is derived from an EMBL/GenBank/DDBJ whole genome shotgun (WGS) entry which is preliminary data.</text>
</comment>
<dbReference type="InterPro" id="IPR036038">
    <property type="entry name" value="Aminotransferase-like"/>
</dbReference>
<dbReference type="UniPathway" id="UPA00048">
    <property type="reaction ID" value="UER00073"/>
</dbReference>
<dbReference type="InterPro" id="IPR050571">
    <property type="entry name" value="Class-IV_PLP-Dep_Aminotrnsfr"/>
</dbReference>
<evidence type="ECO:0000256" key="2">
    <source>
        <dbReference type="ARBA" id="ARBA00003109"/>
    </source>
</evidence>
<protein>
    <recommendedName>
        <fullName evidence="7">branched-chain-amino-acid transaminase</fullName>
        <ecNumber evidence="7">2.6.1.42</ecNumber>
    </recommendedName>
</protein>
<comment type="pathway">
    <text evidence="4">Amino-acid biosynthesis; L-valine biosynthesis; L-valine from pyruvate: step 4/4.</text>
</comment>
<evidence type="ECO:0000256" key="6">
    <source>
        <dbReference type="ARBA" id="ARBA00009320"/>
    </source>
</evidence>
<evidence type="ECO:0000313" key="16">
    <source>
        <dbReference type="EMBL" id="GAF85603.1"/>
    </source>
</evidence>
<comment type="similarity">
    <text evidence="6">Belongs to the class-IV pyridoxal-phosphate-dependent aminotransferase family.</text>
</comment>
<comment type="pathway">
    <text evidence="5">Amino-acid biosynthesis; L-leucine biosynthesis; L-leucine from 3-methyl-2-oxobutanoate: step 4/4.</text>
</comment>
<dbReference type="PANTHER" id="PTHR42743:SF4">
    <property type="entry name" value="BRANCHED-CHAIN-AMINO-ACID AMINOTRANSFERASE-RELATED"/>
    <property type="match status" value="1"/>
</dbReference>
<dbReference type="GO" id="GO:0009099">
    <property type="term" value="P:L-valine biosynthetic process"/>
    <property type="evidence" value="ECO:0007669"/>
    <property type="project" value="UniProtKB-UniPathway"/>
</dbReference>
<dbReference type="PANTHER" id="PTHR42743">
    <property type="entry name" value="AMINO-ACID AMINOTRANSFERASE"/>
    <property type="match status" value="1"/>
</dbReference>
<proteinExistence type="inferred from homology"/>
<dbReference type="UniPathway" id="UPA00049">
    <property type="reaction ID" value="UER00062"/>
</dbReference>
<accession>X0SWN2</accession>
<dbReference type="InterPro" id="IPR018300">
    <property type="entry name" value="Aminotrans_IV_CS"/>
</dbReference>
<evidence type="ECO:0000256" key="5">
    <source>
        <dbReference type="ARBA" id="ARBA00005072"/>
    </source>
</evidence>
<dbReference type="FunFam" id="3.20.10.10:FF:000002">
    <property type="entry name" value="D-alanine aminotransferase"/>
    <property type="match status" value="1"/>
</dbReference>
<evidence type="ECO:0000256" key="15">
    <source>
        <dbReference type="ARBA" id="ARBA00049229"/>
    </source>
</evidence>
<dbReference type="SUPFAM" id="SSF56752">
    <property type="entry name" value="D-aminoacid aminotransferase-like PLP-dependent enzymes"/>
    <property type="match status" value="1"/>
</dbReference>
<comment type="function">
    <text evidence="2">Acts on leucine, isoleucine and valine.</text>
</comment>
<dbReference type="InterPro" id="IPR043132">
    <property type="entry name" value="BCAT-like_C"/>
</dbReference>
<comment type="catalytic activity">
    <reaction evidence="14">
        <text>L-isoleucine + 2-oxoglutarate = (S)-3-methyl-2-oxopentanoate + L-glutamate</text>
        <dbReference type="Rhea" id="RHEA:24801"/>
        <dbReference type="ChEBI" id="CHEBI:16810"/>
        <dbReference type="ChEBI" id="CHEBI:29985"/>
        <dbReference type="ChEBI" id="CHEBI:35146"/>
        <dbReference type="ChEBI" id="CHEBI:58045"/>
        <dbReference type="EC" id="2.6.1.42"/>
    </reaction>
</comment>
<reference evidence="16" key="1">
    <citation type="journal article" date="2014" name="Front. Microbiol.">
        <title>High frequency of phylogenetically diverse reductive dehalogenase-homologous genes in deep subseafloor sedimentary metagenomes.</title>
        <authorList>
            <person name="Kawai M."/>
            <person name="Futagami T."/>
            <person name="Toyoda A."/>
            <person name="Takaki Y."/>
            <person name="Nishi S."/>
            <person name="Hori S."/>
            <person name="Arai W."/>
            <person name="Tsubouchi T."/>
            <person name="Morono Y."/>
            <person name="Uchiyama I."/>
            <person name="Ito T."/>
            <person name="Fujiyama A."/>
            <person name="Inagaki F."/>
            <person name="Takami H."/>
        </authorList>
    </citation>
    <scope>NUCLEOTIDE SEQUENCE</scope>
    <source>
        <strain evidence="16">Expedition CK06-06</strain>
    </source>
</reference>
<sequence length="306" mass="34429">MPKYAFFGGEFVPIEKAKVSIMTHAFNYGTGCFEGIRAYWNEEEEQLFIFRMTEHYERFHRSRGILHIELPYSVEQLGEITVELLRKEDARTDTYIRPLAYKATEGIGVRLHDLEDEFALFALPFGKYIEKEEGANVCVSSWSRISDNAVPARAKITGAYVNSALSKTEAVLNGFDEAIVLTSDGHVSEGSAENLFIVRNGVLITPPATEDILEGITRATIIQIAREKLDLETVERKIDRTELYVAEEAFFCGTGVQVAAIATIDHRPVGTGKLGPIVKGLRDLYFDIVRGKVEDYRDWCTPVYSK</sequence>
<dbReference type="GO" id="GO:0009097">
    <property type="term" value="P:isoleucine biosynthetic process"/>
    <property type="evidence" value="ECO:0007669"/>
    <property type="project" value="UniProtKB-UniPathway"/>
</dbReference>
<dbReference type="Gene3D" id="3.30.470.10">
    <property type="match status" value="1"/>
</dbReference>
<dbReference type="CDD" id="cd01557">
    <property type="entry name" value="BCAT_beta_family"/>
    <property type="match status" value="1"/>
</dbReference>
<dbReference type="InterPro" id="IPR001544">
    <property type="entry name" value="Aminotrans_IV"/>
</dbReference>
<dbReference type="GO" id="GO:0004084">
    <property type="term" value="F:branched-chain-amino-acid transaminase activity"/>
    <property type="evidence" value="ECO:0007669"/>
    <property type="project" value="UniProtKB-EC"/>
</dbReference>
<dbReference type="Gene3D" id="3.20.10.10">
    <property type="entry name" value="D-amino Acid Aminotransferase, subunit A, domain 2"/>
    <property type="match status" value="1"/>
</dbReference>
<keyword evidence="8" id="KW-0032">Aminotransferase</keyword>
<evidence type="ECO:0000256" key="14">
    <source>
        <dbReference type="ARBA" id="ARBA00048798"/>
    </source>
</evidence>
<dbReference type="PROSITE" id="PS00770">
    <property type="entry name" value="AA_TRANSFER_CLASS_4"/>
    <property type="match status" value="1"/>
</dbReference>
<evidence type="ECO:0000256" key="9">
    <source>
        <dbReference type="ARBA" id="ARBA00022605"/>
    </source>
</evidence>
<evidence type="ECO:0000256" key="3">
    <source>
        <dbReference type="ARBA" id="ARBA00004824"/>
    </source>
</evidence>
<keyword evidence="9" id="KW-0028">Amino-acid biosynthesis</keyword>
<dbReference type="InterPro" id="IPR005785">
    <property type="entry name" value="B_amino_transI"/>
</dbReference>
<evidence type="ECO:0000256" key="4">
    <source>
        <dbReference type="ARBA" id="ARBA00004931"/>
    </source>
</evidence>
<gene>
    <name evidence="16" type="ORF">S01H1_07242</name>
</gene>
<evidence type="ECO:0000256" key="1">
    <source>
        <dbReference type="ARBA" id="ARBA00001933"/>
    </source>
</evidence>
<name>X0SWN2_9ZZZZ</name>
<dbReference type="UniPathway" id="UPA00047">
    <property type="reaction ID" value="UER00058"/>
</dbReference>
<dbReference type="AlphaFoldDB" id="X0SWN2"/>
<evidence type="ECO:0000256" key="11">
    <source>
        <dbReference type="ARBA" id="ARBA00022898"/>
    </source>
</evidence>
<keyword evidence="10" id="KW-0808">Transferase</keyword>
<comment type="catalytic activity">
    <reaction evidence="15">
        <text>L-leucine + 2-oxoglutarate = 4-methyl-2-oxopentanoate + L-glutamate</text>
        <dbReference type="Rhea" id="RHEA:18321"/>
        <dbReference type="ChEBI" id="CHEBI:16810"/>
        <dbReference type="ChEBI" id="CHEBI:17865"/>
        <dbReference type="ChEBI" id="CHEBI:29985"/>
        <dbReference type="ChEBI" id="CHEBI:57427"/>
        <dbReference type="EC" id="2.6.1.42"/>
    </reaction>
</comment>
<keyword evidence="11" id="KW-0663">Pyridoxal phosphate</keyword>
<dbReference type="InterPro" id="IPR043131">
    <property type="entry name" value="BCAT-like_N"/>
</dbReference>
<keyword evidence="12" id="KW-0100">Branched-chain amino acid biosynthesis</keyword>
<evidence type="ECO:0000256" key="8">
    <source>
        <dbReference type="ARBA" id="ARBA00022576"/>
    </source>
</evidence>
<evidence type="ECO:0000256" key="10">
    <source>
        <dbReference type="ARBA" id="ARBA00022679"/>
    </source>
</evidence>
<evidence type="ECO:0000256" key="7">
    <source>
        <dbReference type="ARBA" id="ARBA00013053"/>
    </source>
</evidence>
<dbReference type="Pfam" id="PF01063">
    <property type="entry name" value="Aminotran_4"/>
    <property type="match status" value="1"/>
</dbReference>
<dbReference type="GO" id="GO:0009098">
    <property type="term" value="P:L-leucine biosynthetic process"/>
    <property type="evidence" value="ECO:0007669"/>
    <property type="project" value="UniProtKB-UniPathway"/>
</dbReference>
<dbReference type="InterPro" id="IPR033939">
    <property type="entry name" value="BCAT_family"/>
</dbReference>
<dbReference type="EC" id="2.6.1.42" evidence="7"/>